<evidence type="ECO:0000256" key="1">
    <source>
        <dbReference type="SAM" id="MobiDB-lite"/>
    </source>
</evidence>
<evidence type="ECO:0000313" key="3">
    <source>
        <dbReference type="Proteomes" id="UP000076532"/>
    </source>
</evidence>
<feature type="region of interest" description="Disordered" evidence="1">
    <location>
        <begin position="1"/>
        <end position="29"/>
    </location>
</feature>
<accession>A0A166PJI5</accession>
<protein>
    <submittedName>
        <fullName evidence="2">Uncharacterized protein</fullName>
    </submittedName>
</protein>
<dbReference type="AlphaFoldDB" id="A0A166PJI5"/>
<evidence type="ECO:0000313" key="2">
    <source>
        <dbReference type="EMBL" id="KZP26159.1"/>
    </source>
</evidence>
<sequence length="52" mass="5474">MAIALRTFGAPSSPSSSPLPPRTRKGDPLHHLRAWIQNRTLPGGGSRAGELG</sequence>
<dbReference type="EMBL" id="KV417516">
    <property type="protein sequence ID" value="KZP26159.1"/>
    <property type="molecule type" value="Genomic_DNA"/>
</dbReference>
<name>A0A166PJI5_9AGAM</name>
<organism evidence="2 3">
    <name type="scientific">Athelia psychrophila</name>
    <dbReference type="NCBI Taxonomy" id="1759441"/>
    <lineage>
        <taxon>Eukaryota</taxon>
        <taxon>Fungi</taxon>
        <taxon>Dikarya</taxon>
        <taxon>Basidiomycota</taxon>
        <taxon>Agaricomycotina</taxon>
        <taxon>Agaricomycetes</taxon>
        <taxon>Agaricomycetidae</taxon>
        <taxon>Atheliales</taxon>
        <taxon>Atheliaceae</taxon>
        <taxon>Athelia</taxon>
    </lineage>
</organism>
<proteinExistence type="predicted"/>
<reference evidence="2 3" key="1">
    <citation type="journal article" date="2016" name="Mol. Biol. Evol.">
        <title>Comparative Genomics of Early-Diverging Mushroom-Forming Fungi Provides Insights into the Origins of Lignocellulose Decay Capabilities.</title>
        <authorList>
            <person name="Nagy L.G."/>
            <person name="Riley R."/>
            <person name="Tritt A."/>
            <person name="Adam C."/>
            <person name="Daum C."/>
            <person name="Floudas D."/>
            <person name="Sun H."/>
            <person name="Yadav J.S."/>
            <person name="Pangilinan J."/>
            <person name="Larsson K.H."/>
            <person name="Matsuura K."/>
            <person name="Barry K."/>
            <person name="Labutti K."/>
            <person name="Kuo R."/>
            <person name="Ohm R.A."/>
            <person name="Bhattacharya S.S."/>
            <person name="Shirouzu T."/>
            <person name="Yoshinaga Y."/>
            <person name="Martin F.M."/>
            <person name="Grigoriev I.V."/>
            <person name="Hibbett D.S."/>
        </authorList>
    </citation>
    <scope>NUCLEOTIDE SEQUENCE [LARGE SCALE GENOMIC DNA]</scope>
    <source>
        <strain evidence="2 3">CBS 109695</strain>
    </source>
</reference>
<gene>
    <name evidence="2" type="ORF">FIBSPDRAFT_855128</name>
</gene>
<dbReference type="Proteomes" id="UP000076532">
    <property type="component" value="Unassembled WGS sequence"/>
</dbReference>
<keyword evidence="3" id="KW-1185">Reference proteome</keyword>